<dbReference type="InterPro" id="IPR013126">
    <property type="entry name" value="Hsp_70_fam"/>
</dbReference>
<dbReference type="GO" id="GO:0140662">
    <property type="term" value="F:ATP-dependent protein folding chaperone"/>
    <property type="evidence" value="ECO:0007669"/>
    <property type="project" value="InterPro"/>
</dbReference>
<protein>
    <submittedName>
        <fullName evidence="4">Heat shock protein Hsp70</fullName>
    </submittedName>
</protein>
<dbReference type="Gene3D" id="3.30.420.40">
    <property type="match status" value="1"/>
</dbReference>
<proteinExistence type="predicted"/>
<dbReference type="PANTHER" id="PTHR14187:SF79">
    <property type="entry name" value="HSP70 FAMILY PROTEIN (AFU_ORTHOLOGUE AFUA_1G15200)"/>
    <property type="match status" value="1"/>
</dbReference>
<dbReference type="VEuPathDB" id="FungiDB:AAP_04765"/>
<dbReference type="CDD" id="cd10170">
    <property type="entry name" value="ASKHA_NBD_HSP70"/>
    <property type="match status" value="1"/>
</dbReference>
<gene>
    <name evidence="4" type="ORF">AAP_04765</name>
</gene>
<dbReference type="InterPro" id="IPR043129">
    <property type="entry name" value="ATPase_NBD"/>
</dbReference>
<dbReference type="OrthoDB" id="2963168at2759"/>
<dbReference type="Proteomes" id="UP000242877">
    <property type="component" value="Unassembled WGS sequence"/>
</dbReference>
<keyword evidence="5" id="KW-1185">Reference proteome</keyword>
<organism evidence="4 5">
    <name type="scientific">Ascosphaera apis ARSEF 7405</name>
    <dbReference type="NCBI Taxonomy" id="392613"/>
    <lineage>
        <taxon>Eukaryota</taxon>
        <taxon>Fungi</taxon>
        <taxon>Dikarya</taxon>
        <taxon>Ascomycota</taxon>
        <taxon>Pezizomycotina</taxon>
        <taxon>Eurotiomycetes</taxon>
        <taxon>Eurotiomycetidae</taxon>
        <taxon>Onygenales</taxon>
        <taxon>Ascosphaeraceae</taxon>
        <taxon>Ascosphaera</taxon>
    </lineage>
</organism>
<evidence type="ECO:0000313" key="4">
    <source>
        <dbReference type="EMBL" id="KZZ88667.1"/>
    </source>
</evidence>
<keyword evidence="2" id="KW-0067">ATP-binding</keyword>
<sequence>MHQFFSKIKQSTFQRRGQNRESVIEQPSYPPTSPRPPSSRSNASSRANTIENGPANGPPPSYGRVGNEIPKSLGSPMPPSLRNNPPYSPFGATPMLGPMYAGSMNHIPPGSQFAYLAHRANSTLGVSPHAGPPRGEVELPGKPRTQLIVGVDFGTTFSGVAFAFIADNKIEEHTITEWPGCGTETKQKISSVIRYHQHTGEIVSWGELTEGLSPNNSLAKDIIQLRFFKLYLDPEGTYGNTSLNMQALPRGKEPLNVIADYLRQLHLTAIGRMKKTLGDVYDREQDNIKYFLTVPAIWDDAAKANMRIAAVEAGFVDNKDDRRLSLISEPEAAALYCVRNKLLSLKRGDAILIVDCGGGTVDLIAYQVEEEEPLAVSECTPGSGAMVGSAWLNQRFGAIARAKVKKAGLDKKDPVKATKIVTKCVAHFDSRIKGDFMDNQKTFACDVSVETDYPAADIEDGFMSFTNDEILSCFQPIVHQILILVKDQINLVQQQNKTLTNILLIGGFGGSEYLYKKIKESVPPKYANKIVRPPNSISAIVRGACVAGITERLVTSRVARKHYLLATLETFVDGYHKEEFRIPSLDGKDRCRNCRQIYVSKGERLHSGKRKILPFFRLVQAGANLVYEDILYVCEADEVPRYITDPGIKEYVTLTSDLSSMNLERDFERVELPNNGGIFYKVKFEVAVILDGTDFVAEIICQGKVMGSCAAKFR</sequence>
<comment type="caution">
    <text evidence="4">The sequence shown here is derived from an EMBL/GenBank/DDBJ whole genome shotgun (WGS) entry which is preliminary data.</text>
</comment>
<dbReference type="GO" id="GO:0005524">
    <property type="term" value="F:ATP binding"/>
    <property type="evidence" value="ECO:0007669"/>
    <property type="project" value="UniProtKB-KW"/>
</dbReference>
<evidence type="ECO:0000256" key="1">
    <source>
        <dbReference type="ARBA" id="ARBA00022741"/>
    </source>
</evidence>
<keyword evidence="1" id="KW-0547">Nucleotide-binding</keyword>
<dbReference type="Pfam" id="PF00012">
    <property type="entry name" value="HSP70"/>
    <property type="match status" value="1"/>
</dbReference>
<dbReference type="AlphaFoldDB" id="A0A167WCE6"/>
<accession>A0A167WCE6</accession>
<dbReference type="EMBL" id="AZGZ01000024">
    <property type="protein sequence ID" value="KZZ88667.1"/>
    <property type="molecule type" value="Genomic_DNA"/>
</dbReference>
<feature type="compositionally biased region" description="Low complexity" evidence="3">
    <location>
        <begin position="38"/>
        <end position="49"/>
    </location>
</feature>
<feature type="compositionally biased region" description="Pro residues" evidence="3">
    <location>
        <begin position="28"/>
        <end position="37"/>
    </location>
</feature>
<evidence type="ECO:0000256" key="3">
    <source>
        <dbReference type="SAM" id="MobiDB-lite"/>
    </source>
</evidence>
<name>A0A167WCE6_9EURO</name>
<feature type="region of interest" description="Disordered" evidence="3">
    <location>
        <begin position="1"/>
        <end position="89"/>
    </location>
</feature>
<evidence type="ECO:0000313" key="5">
    <source>
        <dbReference type="Proteomes" id="UP000242877"/>
    </source>
</evidence>
<evidence type="ECO:0000256" key="2">
    <source>
        <dbReference type="ARBA" id="ARBA00022840"/>
    </source>
</evidence>
<keyword evidence="4" id="KW-0346">Stress response</keyword>
<dbReference type="PANTHER" id="PTHR14187">
    <property type="entry name" value="ALPHA KINASE/ELONGATION FACTOR 2 KINASE"/>
    <property type="match status" value="1"/>
</dbReference>
<reference evidence="4 5" key="1">
    <citation type="journal article" date="2016" name="Genome Biol. Evol.">
        <title>Divergent and convergent evolution of fungal pathogenicity.</title>
        <authorList>
            <person name="Shang Y."/>
            <person name="Xiao G."/>
            <person name="Zheng P."/>
            <person name="Cen K."/>
            <person name="Zhan S."/>
            <person name="Wang C."/>
        </authorList>
    </citation>
    <scope>NUCLEOTIDE SEQUENCE [LARGE SCALE GENOMIC DNA]</scope>
    <source>
        <strain evidence="4 5">ARSEF 7405</strain>
    </source>
</reference>
<dbReference type="SUPFAM" id="SSF53067">
    <property type="entry name" value="Actin-like ATPase domain"/>
    <property type="match status" value="2"/>
</dbReference>